<dbReference type="InterPro" id="IPR012340">
    <property type="entry name" value="NA-bd_OB-fold"/>
</dbReference>
<organism evidence="14">
    <name type="scientific">Sus scrofa</name>
    <name type="common">Pig</name>
    <dbReference type="NCBI Taxonomy" id="9823"/>
    <lineage>
        <taxon>Eukaryota</taxon>
        <taxon>Metazoa</taxon>
        <taxon>Chordata</taxon>
        <taxon>Craniata</taxon>
        <taxon>Vertebrata</taxon>
        <taxon>Euteleostomi</taxon>
        <taxon>Mammalia</taxon>
        <taxon>Eutheria</taxon>
        <taxon>Laurasiatheria</taxon>
        <taxon>Artiodactyla</taxon>
        <taxon>Suina</taxon>
        <taxon>Suidae</taxon>
        <taxon>Sus</taxon>
    </lineage>
</organism>
<evidence type="ECO:0000256" key="2">
    <source>
        <dbReference type="ARBA" id="ARBA00004300"/>
    </source>
</evidence>
<dbReference type="SUPFAM" id="SSF81878">
    <property type="entry name" value="BRCA2 tower domain"/>
    <property type="match status" value="1"/>
</dbReference>
<dbReference type="InterPro" id="IPR036315">
    <property type="entry name" value="BRCA2_hlx_sf"/>
</dbReference>
<dbReference type="Pfam" id="PF09121">
    <property type="entry name" value="Tower"/>
    <property type="match status" value="1"/>
</dbReference>
<keyword evidence="11" id="KW-0206">Cytoskeleton</keyword>
<dbReference type="Gene3D" id="2.40.50.140">
    <property type="entry name" value="Nucleic acid-binding proteins"/>
    <property type="match status" value="3"/>
</dbReference>
<dbReference type="EMBL" id="DQIR01157193">
    <property type="protein sequence ID" value="HDB12670.1"/>
    <property type="molecule type" value="Transcribed_RNA"/>
</dbReference>
<reference evidence="14" key="1">
    <citation type="journal article" date="2019" name="PeerJ">
        <title>Genes of the pig, Sus scrofa, reconstructed with EvidentialGene.</title>
        <authorList>
            <person name="Gilbert D.G."/>
        </authorList>
    </citation>
    <scope>NUCLEOTIDE SEQUENCE</scope>
</reference>
<keyword evidence="8" id="KW-0238">DNA-binding</keyword>
<evidence type="ECO:0000256" key="10">
    <source>
        <dbReference type="ARBA" id="ARBA00023204"/>
    </source>
</evidence>
<dbReference type="Pfam" id="PF09169">
    <property type="entry name" value="BRCA-2_helical"/>
    <property type="match status" value="1"/>
</dbReference>
<dbReference type="SUPFAM" id="SSF50249">
    <property type="entry name" value="Nucleic acid-binding proteins"/>
    <property type="match status" value="3"/>
</dbReference>
<proteinExistence type="predicted"/>
<dbReference type="InterPro" id="IPR015252">
    <property type="entry name" value="BRCA2_hlx"/>
</dbReference>
<evidence type="ECO:0000256" key="9">
    <source>
        <dbReference type="ARBA" id="ARBA00023172"/>
    </source>
</evidence>
<evidence type="ECO:0000256" key="1">
    <source>
        <dbReference type="ARBA" id="ARBA00004123"/>
    </source>
</evidence>
<dbReference type="AlphaFoldDB" id="A0A480KI30"/>
<dbReference type="EMBL" id="DQIR01105767">
    <property type="protein sequence ID" value="HDA61243.1"/>
    <property type="molecule type" value="Transcribed_RNA"/>
</dbReference>
<dbReference type="PANTHER" id="PTHR11289:SF0">
    <property type="entry name" value="BREAST CANCER TYPE 2 SUSCEPTIBILITY PROTEIN"/>
    <property type="match status" value="1"/>
</dbReference>
<dbReference type="PANTHER" id="PTHR11289">
    <property type="entry name" value="BREAST CANCER TYPE 2 SUSCEPTIBILITY PROTEIN BRCA2"/>
    <property type="match status" value="1"/>
</dbReference>
<keyword evidence="3" id="KW-0963">Cytoplasm</keyword>
<dbReference type="Pfam" id="PF09104">
    <property type="entry name" value="BRCA-2_OB3"/>
    <property type="match status" value="1"/>
</dbReference>
<dbReference type="Pfam" id="PF22687">
    <property type="entry name" value="BRCA2_TR2"/>
    <property type="match status" value="1"/>
</dbReference>
<accession>A0A480KI30</accession>
<dbReference type="CDD" id="cd04493">
    <property type="entry name" value="BRCA2DBD_OB1"/>
    <property type="match status" value="1"/>
</dbReference>
<dbReference type="GO" id="GO:0000724">
    <property type="term" value="P:double-strand break repair via homologous recombination"/>
    <property type="evidence" value="ECO:0007669"/>
    <property type="project" value="InterPro"/>
</dbReference>
<dbReference type="SUPFAM" id="SSF81872">
    <property type="entry name" value="BRCA2 helical domain"/>
    <property type="match status" value="1"/>
</dbReference>
<evidence type="ECO:0000256" key="5">
    <source>
        <dbReference type="ARBA" id="ARBA00022737"/>
    </source>
</evidence>
<keyword evidence="9" id="KW-0233">DNA recombination</keyword>
<keyword evidence="7" id="KW-0832">Ubl conjugation</keyword>
<evidence type="ECO:0000259" key="13">
    <source>
        <dbReference type="SMART" id="SM01341"/>
    </source>
</evidence>
<dbReference type="Pfam" id="PF21318">
    <property type="entry name" value="BRCA2DBD_OB2"/>
    <property type="match status" value="1"/>
</dbReference>
<dbReference type="InterPro" id="IPR055077">
    <property type="entry name" value="BRCA2_TR2"/>
</dbReference>
<dbReference type="CDD" id="cd04494">
    <property type="entry name" value="BRCA2DBD_OB2"/>
    <property type="match status" value="1"/>
</dbReference>
<comment type="subcellular location">
    <subcellularLocation>
        <location evidence="2">Cytoplasm</location>
        <location evidence="2">Cytoskeleton</location>
        <location evidence="2">Microtubule organizing center</location>
        <location evidence="2">Centrosome</location>
    </subcellularLocation>
    <subcellularLocation>
        <location evidence="1">Nucleus</location>
    </subcellularLocation>
</comment>
<dbReference type="GO" id="GO:0003677">
    <property type="term" value="F:DNA binding"/>
    <property type="evidence" value="ECO:0007669"/>
    <property type="project" value="UniProtKB-KW"/>
</dbReference>
<evidence type="ECO:0000256" key="12">
    <source>
        <dbReference type="ARBA" id="ARBA00023242"/>
    </source>
</evidence>
<sequence>MEFAFPKEFANRCLNPERVLLQLKYRYDMEIDRSRRSAIKKIMERDDTAAKTLVLCVSEIALGTNITETRSNKTNSVDTTKVAMVELTDGWYAIKAQLDPPLSALLKNGRLTVGQKIIIHGAELVGSPDACTPLEAPESLMLKISANSTRRACWYAKLGFSPDPRPFSLPLSSLFSDGGNVACVDVIIQRAYPIQWMEKTSSGLYIFRNEREEEKEATKYAEAQQKNLEALFTKIQAEFEQHEENAAERCLPSRALTRQQVRALQDGAELYEAVKNAPDPSYLEGYFSEEQLRALNNHRQLLNDKKQAQIQLEFRKAMQSAEQGEQILPRDVTPVWKLRIISYNKKEKDSVILSIWRPSSDLCSLLTEGKRYRIYHLTAAKSKSKSERANIQLTATKSTQYQQLPASDEILFQLYRPREPLHFNKLLDPDFQPPCSEVDLIGFVVSVVKKTGLASLVYLSDECHNLLAIKFWIDLNEDIIKPHMLVAASNLQWRPESKSGIPTLFAGDFSMFSASPKEGHFQETFHKMKNTIENIDIFCNEAENKRIHILNAYNAKWFTPTKDCTLEPQTPQTVLGTGNKFLMSSPSTEMNYQSPLSLYKPKGKSVSTPVSAQMTSKSCCKGEKEIEDPKNCKKRRALDFLSRLPVPPPVSPICTFVSPAAQKAFQPPRSCGTKHEIPFFHSVDFLSWDPMNVSSC</sequence>
<dbReference type="PIRSF" id="PIRSF002397">
    <property type="entry name" value="BRCA2"/>
    <property type="match status" value="1"/>
</dbReference>
<feature type="domain" description="Tower" evidence="13">
    <location>
        <begin position="197"/>
        <end position="238"/>
    </location>
</feature>
<keyword evidence="12" id="KW-0539">Nucleus</keyword>
<keyword evidence="6" id="KW-0227">DNA damage</keyword>
<dbReference type="InterPro" id="IPR015205">
    <property type="entry name" value="Tower_dom"/>
</dbReference>
<name>A0A480KI30_PIG</name>
<dbReference type="Gene3D" id="6.10.70.10">
    <property type="match status" value="1"/>
</dbReference>
<keyword evidence="4" id="KW-0597">Phosphoprotein</keyword>
<evidence type="ECO:0000256" key="8">
    <source>
        <dbReference type="ARBA" id="ARBA00023125"/>
    </source>
</evidence>
<dbReference type="CDD" id="cd04495">
    <property type="entry name" value="BRCA2DBD_OB3"/>
    <property type="match status" value="1"/>
</dbReference>
<dbReference type="FunFam" id="2.40.50.140:FF:000211">
    <property type="entry name" value="breast cancer type 2 susceptibility protein"/>
    <property type="match status" value="1"/>
</dbReference>
<protein>
    <submittedName>
        <fullName evidence="14">Breast cancer type 2 susceptibility-like protein</fullName>
    </submittedName>
</protein>
<dbReference type="InterPro" id="IPR015525">
    <property type="entry name" value="BRCA2"/>
</dbReference>
<evidence type="ECO:0000313" key="14">
    <source>
        <dbReference type="EMBL" id="HDA61243.1"/>
    </source>
</evidence>
<keyword evidence="10" id="KW-0234">DNA repair</keyword>
<dbReference type="GO" id="GO:0005634">
    <property type="term" value="C:nucleus"/>
    <property type="evidence" value="ECO:0007669"/>
    <property type="project" value="UniProtKB-SubCell"/>
</dbReference>
<evidence type="ECO:0000256" key="7">
    <source>
        <dbReference type="ARBA" id="ARBA00022843"/>
    </source>
</evidence>
<dbReference type="GO" id="GO:0005813">
    <property type="term" value="C:centrosome"/>
    <property type="evidence" value="ECO:0007669"/>
    <property type="project" value="UniProtKB-SubCell"/>
</dbReference>
<dbReference type="FunFam" id="2.40.50.140:FF:000205">
    <property type="entry name" value="Breast cancer susceptibility protein 2"/>
    <property type="match status" value="1"/>
</dbReference>
<dbReference type="Pfam" id="PF09103">
    <property type="entry name" value="BRCA-2_OB1"/>
    <property type="match status" value="1"/>
</dbReference>
<evidence type="ECO:0000256" key="4">
    <source>
        <dbReference type="ARBA" id="ARBA00022553"/>
    </source>
</evidence>
<keyword evidence="5" id="KW-0677">Repeat</keyword>
<evidence type="ECO:0000256" key="6">
    <source>
        <dbReference type="ARBA" id="ARBA00022763"/>
    </source>
</evidence>
<dbReference type="InterPro" id="IPR015188">
    <property type="entry name" value="BRCA2_OB_3"/>
</dbReference>
<dbReference type="SMART" id="SM01341">
    <property type="entry name" value="Tower"/>
    <property type="match status" value="1"/>
</dbReference>
<evidence type="ECO:0000256" key="3">
    <source>
        <dbReference type="ARBA" id="ARBA00022490"/>
    </source>
</evidence>
<evidence type="ECO:0000256" key="11">
    <source>
        <dbReference type="ARBA" id="ARBA00023212"/>
    </source>
</evidence>
<dbReference type="InterPro" id="IPR015187">
    <property type="entry name" value="BRCA2_OB_1"/>
</dbReference>
<dbReference type="InterPro" id="IPR048262">
    <property type="entry name" value="BRCA2_OB_2_dom"/>
</dbReference>